<dbReference type="AlphaFoldDB" id="A0A0F7SSB4"/>
<proteinExistence type="inferred from homology"/>
<evidence type="ECO:0000313" key="4">
    <source>
        <dbReference type="EMBL" id="CED82908.1"/>
    </source>
</evidence>
<dbReference type="PANTHER" id="PTHR10804:SF11">
    <property type="entry name" value="PROLIFERATION-ASSOCIATED PROTEIN 2G4"/>
    <property type="match status" value="1"/>
</dbReference>
<accession>A0A0F7SSB4</accession>
<dbReference type="InterPro" id="IPR036005">
    <property type="entry name" value="Creatinase/aminopeptidase-like"/>
</dbReference>
<dbReference type="FunFam" id="1.10.10.10:FF:000029">
    <property type="entry name" value="Proliferation-associated 2G4, a"/>
    <property type="match status" value="1"/>
</dbReference>
<name>A0A0F7SSB4_PHARH</name>
<comment type="similarity">
    <text evidence="1">Belongs to the peptidase M24 family.</text>
</comment>
<protein>
    <submittedName>
        <fullName evidence="4">Metallopeptidase</fullName>
    </submittedName>
</protein>
<sequence length="398" mass="43184">MSDTVQIKAKAPVVEKKVEEKGLSNDVVTKYQTASTILASVIAKLIPQIEEGKAIIDLCNEGDRLIEEGVAAVYNKKGVKISKGIAFPTSLSVNNVVSHFSPLVSDTGVPVLAKGDVVKVQLGAQIDGYASIHAETLVVGATDASPVEDRKADAIEAAYQAAQAAMRLIKVGGKGYDVTEGVQKVAKEFKVLPVEGQLSCQHLQNTPDGPKRIIINPPVDQKREEYNKVFEEGEVYGIDVLITTSADGKARTEEAKTTIYKKSDITYQLKMKTSRTTFAEIQKKAGAFPFTLRCLEEEKRARMGVQEAVQHGLLRPYEVVHTEKSSVVAQFFFTLALLPAGPLLLSPSPVWYGSSKVKSAESIKDEELKTLIASKLRVDKKKAKKAAKAAGEGEEKKE</sequence>
<dbReference type="EMBL" id="LN483142">
    <property type="protein sequence ID" value="CED82908.1"/>
    <property type="molecule type" value="Genomic_DNA"/>
</dbReference>
<evidence type="ECO:0000259" key="3">
    <source>
        <dbReference type="Pfam" id="PF00557"/>
    </source>
</evidence>
<dbReference type="Pfam" id="PF00557">
    <property type="entry name" value="Peptidase_M24"/>
    <property type="match status" value="1"/>
</dbReference>
<dbReference type="SUPFAM" id="SSF46785">
    <property type="entry name" value="Winged helix' DNA-binding domain"/>
    <property type="match status" value="1"/>
</dbReference>
<dbReference type="InterPro" id="IPR000994">
    <property type="entry name" value="Pept_M24"/>
</dbReference>
<dbReference type="Gene3D" id="3.90.230.10">
    <property type="entry name" value="Creatinase/methionine aminopeptidase superfamily"/>
    <property type="match status" value="1"/>
</dbReference>
<feature type="domain" description="Peptidase M24" evidence="3">
    <location>
        <begin position="30"/>
        <end position="190"/>
    </location>
</feature>
<evidence type="ECO:0000256" key="2">
    <source>
        <dbReference type="SAM" id="MobiDB-lite"/>
    </source>
</evidence>
<dbReference type="Gene3D" id="1.10.10.10">
    <property type="entry name" value="Winged helix-like DNA-binding domain superfamily/Winged helix DNA-binding domain"/>
    <property type="match status" value="1"/>
</dbReference>
<dbReference type="SUPFAM" id="SSF55920">
    <property type="entry name" value="Creatinase/aminopeptidase"/>
    <property type="match status" value="1"/>
</dbReference>
<evidence type="ECO:0000256" key="1">
    <source>
        <dbReference type="ARBA" id="ARBA00007319"/>
    </source>
</evidence>
<organism evidence="4">
    <name type="scientific">Phaffia rhodozyma</name>
    <name type="common">Yeast</name>
    <name type="synonym">Xanthophyllomyces dendrorhous</name>
    <dbReference type="NCBI Taxonomy" id="264483"/>
    <lineage>
        <taxon>Eukaryota</taxon>
        <taxon>Fungi</taxon>
        <taxon>Dikarya</taxon>
        <taxon>Basidiomycota</taxon>
        <taxon>Agaricomycotina</taxon>
        <taxon>Tremellomycetes</taxon>
        <taxon>Cystofilobasidiales</taxon>
        <taxon>Mrakiaceae</taxon>
        <taxon>Phaffia</taxon>
    </lineage>
</organism>
<reference evidence="4" key="1">
    <citation type="submission" date="2014-08" db="EMBL/GenBank/DDBJ databases">
        <authorList>
            <person name="Sharma Rahul"/>
            <person name="Thines Marco"/>
        </authorList>
    </citation>
    <scope>NUCLEOTIDE SEQUENCE</scope>
</reference>
<dbReference type="InterPro" id="IPR036388">
    <property type="entry name" value="WH-like_DNA-bd_sf"/>
</dbReference>
<feature type="region of interest" description="Disordered" evidence="2">
    <location>
        <begin position="379"/>
        <end position="398"/>
    </location>
</feature>
<dbReference type="InterPro" id="IPR047113">
    <property type="entry name" value="PA2G4/ARX1"/>
</dbReference>
<dbReference type="InterPro" id="IPR036390">
    <property type="entry name" value="WH_DNA-bd_sf"/>
</dbReference>
<dbReference type="PANTHER" id="PTHR10804">
    <property type="entry name" value="PROTEASE FAMILY M24 METHIONYL AMINOPEPTIDASE, AMINOPEPTIDASE P"/>
    <property type="match status" value="1"/>
</dbReference>